<dbReference type="Proteomes" id="UP001595722">
    <property type="component" value="Unassembled WGS sequence"/>
</dbReference>
<evidence type="ECO:0000256" key="4">
    <source>
        <dbReference type="ARBA" id="ARBA00019665"/>
    </source>
</evidence>
<keyword evidence="6" id="KW-1003">Cell membrane</keyword>
<keyword evidence="16" id="KW-0472">Membrane</keyword>
<evidence type="ECO:0000256" key="15">
    <source>
        <dbReference type="ARBA" id="ARBA00023012"/>
    </source>
</evidence>
<evidence type="ECO:0000256" key="6">
    <source>
        <dbReference type="ARBA" id="ARBA00022475"/>
    </source>
</evidence>
<dbReference type="PROSITE" id="PS50112">
    <property type="entry name" value="PAS"/>
    <property type="match status" value="1"/>
</dbReference>
<dbReference type="NCBIfam" id="TIGR02966">
    <property type="entry name" value="phoR_proteo"/>
    <property type="match status" value="1"/>
</dbReference>
<keyword evidence="13" id="KW-0067">ATP-binding</keyword>
<feature type="domain" description="PAS" evidence="20">
    <location>
        <begin position="93"/>
        <end position="135"/>
    </location>
</feature>
<dbReference type="InterPro" id="IPR036097">
    <property type="entry name" value="HisK_dim/P_sf"/>
</dbReference>
<keyword evidence="15" id="KW-0902">Two-component regulatory system</keyword>
<evidence type="ECO:0000256" key="5">
    <source>
        <dbReference type="ARBA" id="ARBA00022448"/>
    </source>
</evidence>
<keyword evidence="10" id="KW-0812">Transmembrane</keyword>
<comment type="catalytic activity">
    <reaction evidence="1">
        <text>ATP + protein L-histidine = ADP + protein N-phospho-L-histidine.</text>
        <dbReference type="EC" id="2.7.13.3"/>
    </reaction>
</comment>
<name>A0ABV7VSF0_9GAMM</name>
<evidence type="ECO:0000256" key="7">
    <source>
        <dbReference type="ARBA" id="ARBA00022553"/>
    </source>
</evidence>
<dbReference type="PROSITE" id="PS50109">
    <property type="entry name" value="HIS_KIN"/>
    <property type="match status" value="1"/>
</dbReference>
<dbReference type="SUPFAM" id="SSF55874">
    <property type="entry name" value="ATPase domain of HSP90 chaperone/DNA topoisomerase II/histidine kinase"/>
    <property type="match status" value="1"/>
</dbReference>
<comment type="subcellular location">
    <subcellularLocation>
        <location evidence="2">Cell membrane</location>
    </subcellularLocation>
</comment>
<dbReference type="InterPro" id="IPR004358">
    <property type="entry name" value="Sig_transdc_His_kin-like_C"/>
</dbReference>
<dbReference type="SMART" id="SM00388">
    <property type="entry name" value="HisKA"/>
    <property type="match status" value="1"/>
</dbReference>
<dbReference type="EC" id="2.7.13.3" evidence="3"/>
<evidence type="ECO:0000256" key="11">
    <source>
        <dbReference type="ARBA" id="ARBA00022741"/>
    </source>
</evidence>
<evidence type="ECO:0000313" key="21">
    <source>
        <dbReference type="EMBL" id="MFC3680418.1"/>
    </source>
</evidence>
<protein>
    <recommendedName>
        <fullName evidence="4">Phosphate regulon sensor protein PhoR</fullName>
        <ecNumber evidence="3">2.7.13.3</ecNumber>
    </recommendedName>
</protein>
<dbReference type="InterPro" id="IPR035965">
    <property type="entry name" value="PAS-like_dom_sf"/>
</dbReference>
<dbReference type="PANTHER" id="PTHR45453">
    <property type="entry name" value="PHOSPHATE REGULON SENSOR PROTEIN PHOR"/>
    <property type="match status" value="1"/>
</dbReference>
<dbReference type="Gene3D" id="3.30.450.20">
    <property type="entry name" value="PAS domain"/>
    <property type="match status" value="1"/>
</dbReference>
<dbReference type="InterPro" id="IPR036890">
    <property type="entry name" value="HATPase_C_sf"/>
</dbReference>
<keyword evidence="12 21" id="KW-0418">Kinase</keyword>
<evidence type="ECO:0000256" key="10">
    <source>
        <dbReference type="ARBA" id="ARBA00022692"/>
    </source>
</evidence>
<comment type="caution">
    <text evidence="21">The sequence shown here is derived from an EMBL/GenBank/DDBJ whole genome shotgun (WGS) entry which is preliminary data.</text>
</comment>
<evidence type="ECO:0000256" key="13">
    <source>
        <dbReference type="ARBA" id="ARBA00022840"/>
    </source>
</evidence>
<dbReference type="EMBL" id="JBHRYB010000008">
    <property type="protein sequence ID" value="MFC3680418.1"/>
    <property type="molecule type" value="Genomic_DNA"/>
</dbReference>
<evidence type="ECO:0000256" key="8">
    <source>
        <dbReference type="ARBA" id="ARBA00022592"/>
    </source>
</evidence>
<dbReference type="InterPro" id="IPR013767">
    <property type="entry name" value="PAS_fold"/>
</dbReference>
<dbReference type="SUPFAM" id="SSF47384">
    <property type="entry name" value="Homodimeric domain of signal transducing histidine kinase"/>
    <property type="match status" value="1"/>
</dbReference>
<comment type="function">
    <text evidence="17">Member of the two-component regulatory system PhoR/PhoB involved in the phosphate regulon genes expression. PhoR may function as a membrane-associated protein kinase that phosphorylates PhoB in response to environmental signals.</text>
</comment>
<dbReference type="Pfam" id="PF00989">
    <property type="entry name" value="PAS"/>
    <property type="match status" value="1"/>
</dbReference>
<accession>A0ABV7VSF0</accession>
<keyword evidence="9 21" id="KW-0808">Transferase</keyword>
<keyword evidence="18" id="KW-0175">Coiled coil</keyword>
<keyword evidence="14" id="KW-1133">Transmembrane helix</keyword>
<evidence type="ECO:0000256" key="1">
    <source>
        <dbReference type="ARBA" id="ARBA00000085"/>
    </source>
</evidence>
<evidence type="ECO:0000256" key="3">
    <source>
        <dbReference type="ARBA" id="ARBA00012438"/>
    </source>
</evidence>
<dbReference type="SUPFAM" id="SSF55785">
    <property type="entry name" value="PYP-like sensor domain (PAS domain)"/>
    <property type="match status" value="1"/>
</dbReference>
<dbReference type="Gene3D" id="1.10.287.130">
    <property type="match status" value="1"/>
</dbReference>
<feature type="domain" description="Histidine kinase" evidence="19">
    <location>
        <begin position="208"/>
        <end position="419"/>
    </location>
</feature>
<dbReference type="InterPro" id="IPR050351">
    <property type="entry name" value="BphY/WalK/GraS-like"/>
</dbReference>
<dbReference type="Pfam" id="PF02518">
    <property type="entry name" value="HATPase_c"/>
    <property type="match status" value="1"/>
</dbReference>
<dbReference type="InterPro" id="IPR003594">
    <property type="entry name" value="HATPase_dom"/>
</dbReference>
<dbReference type="Gene3D" id="3.30.565.10">
    <property type="entry name" value="Histidine kinase-like ATPase, C-terminal domain"/>
    <property type="match status" value="1"/>
</dbReference>
<dbReference type="SMART" id="SM00387">
    <property type="entry name" value="HATPase_c"/>
    <property type="match status" value="1"/>
</dbReference>
<keyword evidence="7" id="KW-0597">Phosphoprotein</keyword>
<reference evidence="22" key="1">
    <citation type="journal article" date="2019" name="Int. J. Syst. Evol. Microbiol.">
        <title>The Global Catalogue of Microorganisms (GCM) 10K type strain sequencing project: providing services to taxonomists for standard genome sequencing and annotation.</title>
        <authorList>
            <consortium name="The Broad Institute Genomics Platform"/>
            <consortium name="The Broad Institute Genome Sequencing Center for Infectious Disease"/>
            <person name="Wu L."/>
            <person name="Ma J."/>
        </authorList>
    </citation>
    <scope>NUCLEOTIDE SEQUENCE [LARGE SCALE GENOMIC DNA]</scope>
    <source>
        <strain evidence="22">KCTC 42424</strain>
    </source>
</reference>
<evidence type="ECO:0000259" key="20">
    <source>
        <dbReference type="PROSITE" id="PS50112"/>
    </source>
</evidence>
<dbReference type="CDD" id="cd00082">
    <property type="entry name" value="HisKA"/>
    <property type="match status" value="1"/>
</dbReference>
<evidence type="ECO:0000256" key="16">
    <source>
        <dbReference type="ARBA" id="ARBA00023136"/>
    </source>
</evidence>
<evidence type="ECO:0000256" key="17">
    <source>
        <dbReference type="ARBA" id="ARBA00025207"/>
    </source>
</evidence>
<dbReference type="CDD" id="cd00130">
    <property type="entry name" value="PAS"/>
    <property type="match status" value="1"/>
</dbReference>
<dbReference type="PRINTS" id="PR00344">
    <property type="entry name" value="BCTRLSENSOR"/>
</dbReference>
<dbReference type="InterPro" id="IPR014310">
    <property type="entry name" value="Sig_transdc_His_kinase_PhoR"/>
</dbReference>
<sequence>MHQSAWQGELTKVGVVTTLGLAAGWTVEQPLYGLLAGLIVAQVMSIRTMGDLFRWSYRQGPAPQDSGLIGYSVDKLIRREKNLKAKLAQQNKQLKRYNQGIESLHDGVVIIDQEGYISNFNGAAARLLSLRQEDMGQHIKNLIRTPRFIKYFDQGSYDDSLQFDTNLVRQQSLQVQITQFGLDQKVMLVRDITERKRVETMRQNFIADVSHELRTPLTVINGYLEMLSDMELPASLSKAVGQMNSQGQRMKSLVNDLIQLSKLESAHSERDGEPVNLKNLGHSVVDQLQEYGDANIHFHCNDELQINGFSDEMSSVLSNLITNAVKYGNGSDVDFRIERQSSGVRVSVTDQGMGIPAEHLARLTERFYRVDDSRESTMGGSGLGLAIVKHALEHHDSVLEIESQPGQGSTFSFVIPNERIR</sequence>
<organism evidence="21 22">
    <name type="scientific">Bacterioplanoides pacificum</name>
    <dbReference type="NCBI Taxonomy" id="1171596"/>
    <lineage>
        <taxon>Bacteria</taxon>
        <taxon>Pseudomonadati</taxon>
        <taxon>Pseudomonadota</taxon>
        <taxon>Gammaproteobacteria</taxon>
        <taxon>Oceanospirillales</taxon>
        <taxon>Oceanospirillaceae</taxon>
        <taxon>Bacterioplanoides</taxon>
    </lineage>
</organism>
<feature type="coiled-coil region" evidence="18">
    <location>
        <begin position="73"/>
        <end position="100"/>
    </location>
</feature>
<gene>
    <name evidence="21" type="primary">phoR</name>
    <name evidence="21" type="ORF">ACFOMG_09945</name>
</gene>
<dbReference type="PANTHER" id="PTHR45453:SF1">
    <property type="entry name" value="PHOSPHATE REGULON SENSOR PROTEIN PHOR"/>
    <property type="match status" value="1"/>
</dbReference>
<dbReference type="GO" id="GO:0004673">
    <property type="term" value="F:protein histidine kinase activity"/>
    <property type="evidence" value="ECO:0007669"/>
    <property type="project" value="UniProtKB-EC"/>
</dbReference>
<proteinExistence type="predicted"/>
<evidence type="ECO:0000256" key="18">
    <source>
        <dbReference type="SAM" id="Coils"/>
    </source>
</evidence>
<dbReference type="Pfam" id="PF00512">
    <property type="entry name" value="HisKA"/>
    <property type="match status" value="1"/>
</dbReference>
<evidence type="ECO:0000256" key="2">
    <source>
        <dbReference type="ARBA" id="ARBA00004236"/>
    </source>
</evidence>
<evidence type="ECO:0000256" key="14">
    <source>
        <dbReference type="ARBA" id="ARBA00022989"/>
    </source>
</evidence>
<keyword evidence="22" id="KW-1185">Reference proteome</keyword>
<dbReference type="InterPro" id="IPR005467">
    <property type="entry name" value="His_kinase_dom"/>
</dbReference>
<keyword evidence="11" id="KW-0547">Nucleotide-binding</keyword>
<keyword evidence="8" id="KW-0592">Phosphate transport</keyword>
<evidence type="ECO:0000256" key="9">
    <source>
        <dbReference type="ARBA" id="ARBA00022679"/>
    </source>
</evidence>
<dbReference type="SMART" id="SM00091">
    <property type="entry name" value="PAS"/>
    <property type="match status" value="1"/>
</dbReference>
<dbReference type="InterPro" id="IPR003661">
    <property type="entry name" value="HisK_dim/P_dom"/>
</dbReference>
<evidence type="ECO:0000313" key="22">
    <source>
        <dbReference type="Proteomes" id="UP001595722"/>
    </source>
</evidence>
<evidence type="ECO:0000259" key="19">
    <source>
        <dbReference type="PROSITE" id="PS50109"/>
    </source>
</evidence>
<keyword evidence="5" id="KW-0813">Transport</keyword>
<evidence type="ECO:0000256" key="12">
    <source>
        <dbReference type="ARBA" id="ARBA00022777"/>
    </source>
</evidence>
<dbReference type="InterPro" id="IPR000014">
    <property type="entry name" value="PAS"/>
</dbReference>
<dbReference type="RefSeq" id="WP_376866380.1">
    <property type="nucleotide sequence ID" value="NZ_JBHRYB010000008.1"/>
</dbReference>